<evidence type="ECO:0000256" key="7">
    <source>
        <dbReference type="PIRNR" id="PIRNR000156"/>
    </source>
</evidence>
<dbReference type="GO" id="GO:0004739">
    <property type="term" value="F:pyruvate dehydrogenase (acetyl-transferring) activity"/>
    <property type="evidence" value="ECO:0007669"/>
    <property type="project" value="UniProtKB-EC"/>
</dbReference>
<keyword evidence="7" id="KW-0560">Oxidoreductase</keyword>
<comment type="cofactor">
    <cofactor evidence="1 8">
        <name>Mg(2+)</name>
        <dbReference type="ChEBI" id="CHEBI:18420"/>
    </cofactor>
</comment>
<dbReference type="PIRSF" id="PIRSF000156">
    <property type="entry name" value="Pyruvate_dh_E1"/>
    <property type="match status" value="1"/>
</dbReference>
<keyword evidence="8" id="KW-0460">Magnesium</keyword>
<comment type="caution">
    <text evidence="10">The sequence shown here is derived from an EMBL/GenBank/DDBJ whole genome shotgun (WGS) entry which is preliminary data.</text>
</comment>
<dbReference type="AlphaFoldDB" id="A0A402BJD0"/>
<comment type="function">
    <text evidence="7">Component of the pyruvate dehydrogenase (PDH) complex, that catalyzes the overall conversion of pyruvate to acetyl-CoA and CO(2).</text>
</comment>
<keyword evidence="5 7" id="KW-0786">Thiamine pyrophosphate</keyword>
<evidence type="ECO:0000256" key="6">
    <source>
        <dbReference type="ARBA" id="ARBA00051231"/>
    </source>
</evidence>
<dbReference type="InterPro" id="IPR055152">
    <property type="entry name" value="Transketolase-like_C_2"/>
</dbReference>
<comment type="catalytic activity">
    <reaction evidence="6 7">
        <text>N(6)-[(R)-lipoyl]-L-lysyl-[protein] + pyruvate + H(+) = N(6)-[(R)-S(8)-acetyldihydrolipoyl]-L-lysyl-[protein] + CO2</text>
        <dbReference type="Rhea" id="RHEA:19189"/>
        <dbReference type="Rhea" id="RHEA-COMP:10474"/>
        <dbReference type="Rhea" id="RHEA-COMP:10478"/>
        <dbReference type="ChEBI" id="CHEBI:15361"/>
        <dbReference type="ChEBI" id="CHEBI:15378"/>
        <dbReference type="ChEBI" id="CHEBI:16526"/>
        <dbReference type="ChEBI" id="CHEBI:83099"/>
        <dbReference type="ChEBI" id="CHEBI:83111"/>
        <dbReference type="EC" id="1.2.4.1"/>
    </reaction>
</comment>
<evidence type="ECO:0000256" key="1">
    <source>
        <dbReference type="ARBA" id="ARBA00001946"/>
    </source>
</evidence>
<proteinExistence type="inferred from homology"/>
<dbReference type="GO" id="GO:0046872">
    <property type="term" value="F:metal ion binding"/>
    <property type="evidence" value="ECO:0007669"/>
    <property type="project" value="UniProtKB-KW"/>
</dbReference>
<accession>A0A402BJD0</accession>
<dbReference type="PANTHER" id="PTHR43825">
    <property type="entry name" value="PYRUVATE DEHYDROGENASE E1 COMPONENT"/>
    <property type="match status" value="1"/>
</dbReference>
<dbReference type="Pfam" id="PF17831">
    <property type="entry name" value="PDH_E1_M"/>
    <property type="match status" value="1"/>
</dbReference>
<evidence type="ECO:0000313" key="10">
    <source>
        <dbReference type="EMBL" id="GCE31446.1"/>
    </source>
</evidence>
<feature type="binding site" evidence="8">
    <location>
        <position position="225"/>
    </location>
    <ligand>
        <name>Mg(2+)</name>
        <dbReference type="ChEBI" id="CHEBI:18420"/>
    </ligand>
</feature>
<feature type="binding site" evidence="8">
    <location>
        <position position="193"/>
    </location>
    <ligand>
        <name>Mg(2+)</name>
        <dbReference type="ChEBI" id="CHEBI:18420"/>
    </ligand>
</feature>
<evidence type="ECO:0000256" key="4">
    <source>
        <dbReference type="ARBA" id="ARBA00017172"/>
    </source>
</evidence>
<evidence type="ECO:0000313" key="11">
    <source>
        <dbReference type="Proteomes" id="UP000287171"/>
    </source>
</evidence>
<reference evidence="11" key="1">
    <citation type="submission" date="2018-12" db="EMBL/GenBank/DDBJ databases">
        <title>Tengunoibacter tsumagoiensis gen. nov., sp. nov., Dictyobacter kobayashii sp. nov., D. alpinus sp. nov., and D. joshuensis sp. nov. and description of Dictyobacteraceae fam. nov. within the order Ktedonobacterales isolated from Tengu-no-mugimeshi.</title>
        <authorList>
            <person name="Wang C.M."/>
            <person name="Zheng Y."/>
            <person name="Sakai Y."/>
            <person name="Toyoda A."/>
            <person name="Minakuchi Y."/>
            <person name="Abe K."/>
            <person name="Yokota A."/>
            <person name="Yabe S."/>
        </authorList>
    </citation>
    <scope>NUCLEOTIDE SEQUENCE [LARGE SCALE GENOMIC DNA]</scope>
    <source>
        <strain evidence="11">Uno16</strain>
    </source>
</reference>
<dbReference type="Gene3D" id="3.40.50.920">
    <property type="match status" value="1"/>
</dbReference>
<dbReference type="InterPro" id="IPR051157">
    <property type="entry name" value="PDH/Transketolase"/>
</dbReference>
<dbReference type="InterPro" id="IPR041621">
    <property type="entry name" value="PDH_E1_M"/>
</dbReference>
<protein>
    <recommendedName>
        <fullName evidence="4 7">Pyruvate dehydrogenase E1 component</fullName>
        <ecNumber evidence="7">1.2.4.1</ecNumber>
    </recommendedName>
</protein>
<dbReference type="PANTHER" id="PTHR43825:SF4">
    <property type="entry name" value="PYRUVATE DEHYDROGENASE E1 COMPONENT"/>
    <property type="match status" value="1"/>
</dbReference>
<comment type="similarity">
    <text evidence="3">Belongs to the transketolase family.</text>
</comment>
<keyword evidence="8" id="KW-0479">Metal-binding</keyword>
<dbReference type="InterPro" id="IPR009014">
    <property type="entry name" value="Transketo_C/PFOR_II"/>
</dbReference>
<dbReference type="SUPFAM" id="SSF52518">
    <property type="entry name" value="Thiamin diphosphate-binding fold (THDP-binding)"/>
    <property type="match status" value="2"/>
</dbReference>
<dbReference type="Gene3D" id="3.40.50.970">
    <property type="match status" value="2"/>
</dbReference>
<sequence length="827" mass="90644">MQREFSNAAMNSSMPQKHKPLAPKVAIPAAMEQQRAILQADEYHALDAIQHRVLWLSTWMIHHANALRPNPDDLKVGGHQASSASMVTILTALYFHFLNAEDRVSVKPHASPAYHAIQYLLGNLEPGYLPTLRAFKGLQAYPSRTKDPDPVDFSTGSVGLGAVAPAFAAVAQDYAKKHFKHVTSQRFVAVIGDAELDEGSVWEAIIDETLQDMGNVLLIVDLNRQSLDRIVPGTHTPQLKQLFAAAGWQILEAKYGRQLQKAFTQPGGSALRQRIDEMSNEEYQSLLRRSGADIRVRLTHPTGLKGPENAEIALALSDTPDENLRDLLANLGGHDLNTLLQAFEQADQCHDAPTVLFAYTIKGWGLPFAGDVMNHSMHLSGEQVRQFQEELGIAPGKEWDTFAPHTSEARWCRRRAALLRREHLQAAPLIAAVAIPSSLDLSYPGKTSSQEALGRILTQLAGLAEVGKRIVTVAPDVAVSTHLSGWVNKTGVFSPTTHPDYHEDMQRALRWQPGPTGQHIELGISEMNLFMLLGQLGLSYEHSGQLLFPIGTVYDPFVCRGLDALIYGLYNHTKMIFAGTPSGVSLSSEGGAHQSTVTASLGIELPELNYYEPTFACEVEWLLLAALRECCDRTEGRSTYLRLSTKKIEQKLLDPAIARLGRETLRQQVLNGGYRLHEGRDLVPDAQADEIVQIVTTGAMVPEALLAAQRLAREGIAANVLHLTSPKRIFSMLTTMRSAQRQGQPAPAETDQLRSLFPKAERHVPLVTIQDASAHSLAFLSSIYGAPCISLGVDEFGQSGSLNDLYQQVGISVEDIIAASYAALELD</sequence>
<dbReference type="InterPro" id="IPR004660">
    <property type="entry name" value="PDH_E1"/>
</dbReference>
<dbReference type="SMART" id="SM00861">
    <property type="entry name" value="Transket_pyr"/>
    <property type="match status" value="1"/>
</dbReference>
<evidence type="ECO:0000256" key="3">
    <source>
        <dbReference type="ARBA" id="ARBA00007131"/>
    </source>
</evidence>
<dbReference type="InterPro" id="IPR029061">
    <property type="entry name" value="THDP-binding"/>
</dbReference>
<dbReference type="Pfam" id="PF22613">
    <property type="entry name" value="Transketolase_C_1"/>
    <property type="match status" value="1"/>
</dbReference>
<name>A0A402BJD0_9CHLR</name>
<dbReference type="EC" id="1.2.4.1" evidence="7"/>
<organism evidence="10 11">
    <name type="scientific">Dictyobacter alpinus</name>
    <dbReference type="NCBI Taxonomy" id="2014873"/>
    <lineage>
        <taxon>Bacteria</taxon>
        <taxon>Bacillati</taxon>
        <taxon>Chloroflexota</taxon>
        <taxon>Ktedonobacteria</taxon>
        <taxon>Ktedonobacterales</taxon>
        <taxon>Dictyobacteraceae</taxon>
        <taxon>Dictyobacter</taxon>
    </lineage>
</organism>
<dbReference type="EMBL" id="BIFT01000002">
    <property type="protein sequence ID" value="GCE31446.1"/>
    <property type="molecule type" value="Genomic_DNA"/>
</dbReference>
<evidence type="ECO:0000256" key="5">
    <source>
        <dbReference type="ARBA" id="ARBA00023052"/>
    </source>
</evidence>
<keyword evidence="7" id="KW-0670">Pyruvate</keyword>
<evidence type="ECO:0000256" key="2">
    <source>
        <dbReference type="ARBA" id="ARBA00001964"/>
    </source>
</evidence>
<dbReference type="Pfam" id="PF00456">
    <property type="entry name" value="Transketolase_N"/>
    <property type="match status" value="1"/>
</dbReference>
<dbReference type="SUPFAM" id="SSF52922">
    <property type="entry name" value="TK C-terminal domain-like"/>
    <property type="match status" value="1"/>
</dbReference>
<gene>
    <name evidence="10" type="ORF">KDA_69300</name>
</gene>
<keyword evidence="11" id="KW-1185">Reference proteome</keyword>
<comment type="cofactor">
    <cofactor evidence="2 7">
        <name>thiamine diphosphate</name>
        <dbReference type="ChEBI" id="CHEBI:58937"/>
    </cofactor>
</comment>
<evidence type="ECO:0000259" key="9">
    <source>
        <dbReference type="SMART" id="SM00861"/>
    </source>
</evidence>
<feature type="binding site" evidence="8">
    <location>
        <position position="223"/>
    </location>
    <ligand>
        <name>Mg(2+)</name>
        <dbReference type="ChEBI" id="CHEBI:18420"/>
    </ligand>
</feature>
<dbReference type="InterPro" id="IPR005475">
    <property type="entry name" value="Transketolase-like_Pyr-bd"/>
</dbReference>
<evidence type="ECO:0000256" key="8">
    <source>
        <dbReference type="PIRSR" id="PIRSR000156-1"/>
    </source>
</evidence>
<dbReference type="Proteomes" id="UP000287171">
    <property type="component" value="Unassembled WGS sequence"/>
</dbReference>
<feature type="domain" description="Transketolase-like pyrimidine-binding" evidence="9">
    <location>
        <begin position="447"/>
        <end position="650"/>
    </location>
</feature>
<dbReference type="InterPro" id="IPR005474">
    <property type="entry name" value="Transketolase_N"/>
</dbReference>